<dbReference type="GO" id="GO:0005634">
    <property type="term" value="C:nucleus"/>
    <property type="evidence" value="ECO:0007669"/>
    <property type="project" value="InterPro"/>
</dbReference>
<proteinExistence type="predicted"/>
<dbReference type="SUPFAM" id="SSF111347">
    <property type="entry name" value="Rap/Ran-GAP"/>
    <property type="match status" value="1"/>
</dbReference>
<dbReference type="InterPro" id="IPR000331">
    <property type="entry name" value="Rap/Ran_GAP_dom"/>
</dbReference>
<dbReference type="PROSITE" id="PS50085">
    <property type="entry name" value="RAPGAP"/>
    <property type="match status" value="1"/>
</dbReference>
<dbReference type="GO" id="GO:0032007">
    <property type="term" value="P:negative regulation of TOR signaling"/>
    <property type="evidence" value="ECO:0007669"/>
    <property type="project" value="TreeGrafter"/>
</dbReference>
<dbReference type="EMBL" id="JANIIK010000034">
    <property type="protein sequence ID" value="KAJ3615090.1"/>
    <property type="molecule type" value="Genomic_DNA"/>
</dbReference>
<evidence type="ECO:0000313" key="4">
    <source>
        <dbReference type="EMBL" id="KAJ3615090.1"/>
    </source>
</evidence>
<dbReference type="PANTHER" id="PTHR10063">
    <property type="entry name" value="TUBERIN"/>
    <property type="match status" value="1"/>
</dbReference>
<comment type="caution">
    <text evidence="4">The sequence shown here is derived from an EMBL/GenBank/DDBJ whole genome shotgun (WGS) entry which is preliminary data.</text>
</comment>
<dbReference type="Pfam" id="PF00078">
    <property type="entry name" value="RVT_1"/>
    <property type="match status" value="1"/>
</dbReference>
<dbReference type="GO" id="GO:0005096">
    <property type="term" value="F:GTPase activator activity"/>
    <property type="evidence" value="ECO:0007669"/>
    <property type="project" value="UniProtKB-KW"/>
</dbReference>
<dbReference type="InterPro" id="IPR018515">
    <property type="entry name" value="Tuberin-type_domain"/>
</dbReference>
<dbReference type="InterPro" id="IPR035974">
    <property type="entry name" value="Rap/Ran-GAP_sf"/>
</dbReference>
<dbReference type="InterPro" id="IPR043502">
    <property type="entry name" value="DNA/RNA_pol_sf"/>
</dbReference>
<feature type="domain" description="Reverse transcriptase" evidence="3">
    <location>
        <begin position="1"/>
        <end position="142"/>
    </location>
</feature>
<name>A0A9Q0EX84_9TELE</name>
<dbReference type="Pfam" id="PF02145">
    <property type="entry name" value="Rap_GAP"/>
    <property type="match status" value="1"/>
</dbReference>
<accession>A0A9Q0EX84</accession>
<keyword evidence="5" id="KW-1185">Reference proteome</keyword>
<dbReference type="InterPro" id="IPR027107">
    <property type="entry name" value="Tuberin/Ral-act_asu"/>
</dbReference>
<evidence type="ECO:0000259" key="3">
    <source>
        <dbReference type="PROSITE" id="PS50878"/>
    </source>
</evidence>
<evidence type="ECO:0008006" key="6">
    <source>
        <dbReference type="Google" id="ProtNLM"/>
    </source>
</evidence>
<dbReference type="GO" id="GO:0051056">
    <property type="term" value="P:regulation of small GTPase mediated signal transduction"/>
    <property type="evidence" value="ECO:0007669"/>
    <property type="project" value="InterPro"/>
</dbReference>
<evidence type="ECO:0000256" key="1">
    <source>
        <dbReference type="ARBA" id="ARBA00022468"/>
    </source>
</evidence>
<evidence type="ECO:0000313" key="5">
    <source>
        <dbReference type="Proteomes" id="UP001148018"/>
    </source>
</evidence>
<dbReference type="SUPFAM" id="SSF56672">
    <property type="entry name" value="DNA/RNA polymerases"/>
    <property type="match status" value="1"/>
</dbReference>
<keyword evidence="1" id="KW-0343">GTPase activation</keyword>
<dbReference type="Pfam" id="PF03542">
    <property type="entry name" value="Tuberin"/>
    <property type="match status" value="1"/>
</dbReference>
<dbReference type="InterPro" id="IPR000477">
    <property type="entry name" value="RT_dom"/>
</dbReference>
<dbReference type="PROSITE" id="PS50878">
    <property type="entry name" value="RT_POL"/>
    <property type="match status" value="1"/>
</dbReference>
<protein>
    <recommendedName>
        <fullName evidence="6">Reverse transcriptase domain-containing protein</fullName>
    </recommendedName>
</protein>
<dbReference type="GO" id="GO:0033596">
    <property type="term" value="C:TSC1-TSC2 complex"/>
    <property type="evidence" value="ECO:0007669"/>
    <property type="project" value="TreeGrafter"/>
</dbReference>
<dbReference type="PANTHER" id="PTHR10063:SF0">
    <property type="entry name" value="TUBERIN"/>
    <property type="match status" value="1"/>
</dbReference>
<reference evidence="4" key="1">
    <citation type="submission" date="2022-07" db="EMBL/GenBank/DDBJ databases">
        <title>Chromosome-level genome of Muraenolepis orangiensis.</title>
        <authorList>
            <person name="Kim J."/>
        </authorList>
    </citation>
    <scope>NUCLEOTIDE SEQUENCE</scope>
    <source>
        <strain evidence="4">KU_S4_2022</strain>
        <tissue evidence="4">Muscle</tissue>
    </source>
</reference>
<dbReference type="Proteomes" id="UP001148018">
    <property type="component" value="Unassembled WGS sequence"/>
</dbReference>
<dbReference type="OrthoDB" id="5797019at2759"/>
<dbReference type="AlphaFoldDB" id="A0A9Q0EX84"/>
<gene>
    <name evidence="4" type="ORF">NHX12_018658</name>
</gene>
<organism evidence="4 5">
    <name type="scientific">Muraenolepis orangiensis</name>
    <name type="common">Patagonian moray cod</name>
    <dbReference type="NCBI Taxonomy" id="630683"/>
    <lineage>
        <taxon>Eukaryota</taxon>
        <taxon>Metazoa</taxon>
        <taxon>Chordata</taxon>
        <taxon>Craniata</taxon>
        <taxon>Vertebrata</taxon>
        <taxon>Euteleostomi</taxon>
        <taxon>Actinopterygii</taxon>
        <taxon>Neopterygii</taxon>
        <taxon>Teleostei</taxon>
        <taxon>Neoteleostei</taxon>
        <taxon>Acanthomorphata</taxon>
        <taxon>Zeiogadaria</taxon>
        <taxon>Gadariae</taxon>
        <taxon>Gadiformes</taxon>
        <taxon>Muraenolepidoidei</taxon>
        <taxon>Muraenolepididae</taxon>
        <taxon>Muraenolepis</taxon>
    </lineage>
</organism>
<feature type="domain" description="Rap-GAP" evidence="2">
    <location>
        <begin position="780"/>
        <end position="983"/>
    </location>
</feature>
<dbReference type="Gene3D" id="3.40.50.11210">
    <property type="entry name" value="Rap/Ran-GAP"/>
    <property type="match status" value="1"/>
</dbReference>
<evidence type="ECO:0000259" key="2">
    <source>
        <dbReference type="PROSITE" id="PS50085"/>
    </source>
</evidence>
<sequence>MVKFIMEMLSNRSFILRTSDGQRSRLRRLRNGVPQGSVLSPLLFNIYIHDLPETTSRQYGYADDLAIMLRRTTWSAVEQGLNQDMGILAAYLRKWRLQLSTGKTVSAAYHLCNREAKRELSVSVDNKRLEHQLAPKYLGVRLDRTLSYKQHLEEVRAKVTARVSLIRRLAGTTWGASARTLRISTQALVFSAAEYCAPVWSRSPHVKKVDPIINNALRIITGCLKPTPVSYLPYKVLLLASPCSLDQLCSVLCSMVTDGLISERLKKTPDRFSRTDVQLTVVPVLTAVTSYHNYLEQPRQCLETGLIYRCAQQCVVSLTMCTVEIPDIMIKLLPALIVKLTHISATVAMASPILEFLYTLQQPSHLGKGCPLFTHHLSKVRQKSDLVIVGGPSSARFNQYIVSLAHVIAMWFIRCRLTFLLPFVGGLKPSSFRACSTSLNEHPKRQQWTAWCSSVRQQWTYLVLLCVRQQWTYLVLLYSSEPTWCSSVRQQWTYLSAGGQSGQGGGGGSISISISEHAARRLENSIMAAMLCDPGPPRASALWCLPPRERSPAPVTPPPLKDNPSLAEFVPMLTQGWAEVFIRRPSGNTSWLMCLENPPSPFSSELGNMPLQELSTILMAMEGTAVAPAASEPPVQTHATGVGKGHLIQRSNTAAWLQFGDSLWAVGLSSGPGGPPPPGRLHRSISWAAPPEHHCSRARCGEFSQKNLFVFMFSNSVVVEEERSVLHPIRTPSDEFEATSEPIFMAKTPPPLSRTLPKAFSKAAIESTMGHPARPRAPSDGKPQQCQVPYVEREKVIDRAVKVSNEVAILSNEYGSNRYACFLTGLGRLIHLKDCDPDQIFLGGLDQYGDDGEFTYCWHDDIMQAIFHIATLMPNKESDKGCCNKKRHIANDFVIVGHFVEVIYDYEYNLVSLQCGKDLEGLVDTTVAKIVSDQNLPLLVQQMALHENMASLVHQYRANPSDAYASKWLARRTSSRGPRLVSP</sequence>